<keyword evidence="2" id="KW-1185">Reference proteome</keyword>
<evidence type="ECO:0000313" key="2">
    <source>
        <dbReference type="Proteomes" id="UP000676035"/>
    </source>
</evidence>
<dbReference type="Proteomes" id="UP000676035">
    <property type="component" value="Unassembled WGS sequence"/>
</dbReference>
<organism evidence="1 2">
    <name type="scientific">Pseudomonas rustica</name>
    <dbReference type="NCBI Taxonomy" id="2827099"/>
    <lineage>
        <taxon>Bacteria</taxon>
        <taxon>Pseudomonadati</taxon>
        <taxon>Pseudomonadota</taxon>
        <taxon>Gammaproteobacteria</taxon>
        <taxon>Pseudomonadales</taxon>
        <taxon>Pseudomonadaceae</taxon>
        <taxon>Pseudomonas</taxon>
    </lineage>
</organism>
<protein>
    <submittedName>
        <fullName evidence="1">Uncharacterized protein</fullName>
    </submittedName>
</protein>
<evidence type="ECO:0000313" key="1">
    <source>
        <dbReference type="EMBL" id="MBS4080417.1"/>
    </source>
</evidence>
<comment type="caution">
    <text evidence="1">The sequence shown here is derived from an EMBL/GenBank/DDBJ whole genome shotgun (WGS) entry which is preliminary data.</text>
</comment>
<reference evidence="1 2" key="1">
    <citation type="submission" date="2021-04" db="EMBL/GenBank/DDBJ databases">
        <title>Pseudomonas rustica sp. nov. isolated from raw milk.</title>
        <authorList>
            <person name="Fiedler G."/>
            <person name="Gieschler S."/>
            <person name="Kabisch J."/>
            <person name="Grimmler C."/>
            <person name="Brinks E."/>
            <person name="Wagner N."/>
            <person name="Hetzer B."/>
            <person name="Franz C.M.A.P."/>
            <person name="Boehnlein C."/>
        </authorList>
    </citation>
    <scope>NUCLEOTIDE SEQUENCE [LARGE SCALE GENOMIC DNA]</scope>
    <source>
        <strain evidence="1 2">MBT-4</strain>
    </source>
</reference>
<sequence>MLEEETSLPPLSELADSIPDVLAPSFTFSFIRLNADITIDVPARLQNDPLIRALVKYFNSPWHARKDRCIVSLNRYKKALNLFFNNTLAEFDYVPDTIGERWIYTLKGESDSENTIRMWNFSIKAPLNRISKRLDVGVIFSKEEIAAVSKFNKSWPSLKWNQSNPNKTLEELSDLDVTNAELFASLRVFCQWYIQEWASVMKRFKERMPEEYQAIKTDINRFGKDSFFFEYSRKIAKKEMIHREIERRGSFPPSERATGLAIWIKAAIKLDSVLLKDMVYLAFRLARHETHPENLSFDSGGYFAGFASPVEIEERDQYLKELLPFKWDAKTPQLPPATALVSPSFEMQMATAWLLASDRHQASNLNLMTLSSIRKINNSVSTIVEISSFKGRNNTTLVNAAKIKDSGETYKSNHPIHKALWAYRETAEQAYQEGFFIKDEEALDSQMLLPFIPLAQGLSVKKQKKYCDSDIGNDSAYDLDLGKPRNLGLLTAVTPNTVVQQINAEDGRSAFSDLLGHAMFHNEKHKAQKHSVQTAPMISITPTYIAGTEPVAKLRRRVSLSENMNLSAGIDSDDQKDENQLEAMRANHSVDVRQNVYVARSNDKIKLEAESRFAQMVGEEMVAAAMSLLDIKLEKSSVLTVADVSKKLGLSVCTNDDLESLETLLAESSAQNYLIDVTGLIQKDAELIVIKTPIVAALMQSYIIHIDTTLDQVFSSNEDLVEGLIAHRMFLQAMLNEFDEKTKREAKERFGDAVFPFPELIA</sequence>
<proteinExistence type="predicted"/>
<name>A0ABS5N3R2_9PSED</name>
<dbReference type="RefSeq" id="WP_212545592.1">
    <property type="nucleotide sequence ID" value="NZ_JAGYHF010000009.1"/>
</dbReference>
<dbReference type="EMBL" id="JAGYHF010000009">
    <property type="protein sequence ID" value="MBS4080417.1"/>
    <property type="molecule type" value="Genomic_DNA"/>
</dbReference>
<gene>
    <name evidence="1" type="ORF">KFS80_19200</name>
</gene>
<accession>A0ABS5N3R2</accession>